<evidence type="ECO:0000259" key="9">
    <source>
        <dbReference type="SMART" id="SM01349"/>
    </source>
</evidence>
<dbReference type="GO" id="GO:1990023">
    <property type="term" value="C:mitotic spindle midzone"/>
    <property type="evidence" value="ECO:0007669"/>
    <property type="project" value="TreeGrafter"/>
</dbReference>
<feature type="compositionally biased region" description="Polar residues" evidence="8">
    <location>
        <begin position="885"/>
        <end position="899"/>
    </location>
</feature>
<evidence type="ECO:0000256" key="8">
    <source>
        <dbReference type="SAM" id="MobiDB-lite"/>
    </source>
</evidence>
<keyword evidence="11" id="KW-1185">Reference proteome</keyword>
<dbReference type="EMBL" id="LCWF01000085">
    <property type="protein sequence ID" value="KKY21468.1"/>
    <property type="molecule type" value="Genomic_DNA"/>
</dbReference>
<feature type="region of interest" description="Disordered" evidence="8">
    <location>
        <begin position="241"/>
        <end position="350"/>
    </location>
</feature>
<feature type="compositionally biased region" description="Polar residues" evidence="8">
    <location>
        <begin position="867"/>
        <end position="878"/>
    </location>
</feature>
<dbReference type="GO" id="GO:0090307">
    <property type="term" value="P:mitotic spindle assembly"/>
    <property type="evidence" value="ECO:0007669"/>
    <property type="project" value="TreeGrafter"/>
</dbReference>
<dbReference type="PANTHER" id="PTHR21567:SF9">
    <property type="entry name" value="CLIP-ASSOCIATING PROTEIN"/>
    <property type="match status" value="1"/>
</dbReference>
<proteinExistence type="inferred from homology"/>
<feature type="domain" description="TOG" evidence="9">
    <location>
        <begin position="1"/>
        <end position="236"/>
    </location>
</feature>
<evidence type="ECO:0000256" key="7">
    <source>
        <dbReference type="ARBA" id="ARBA00024889"/>
    </source>
</evidence>
<comment type="subunit">
    <text evidence="3">Interacts with microtubules.</text>
</comment>
<dbReference type="PANTHER" id="PTHR21567">
    <property type="entry name" value="CLASP"/>
    <property type="match status" value="1"/>
</dbReference>
<feature type="compositionally biased region" description="Polar residues" evidence="8">
    <location>
        <begin position="717"/>
        <end position="736"/>
    </location>
</feature>
<feature type="compositionally biased region" description="Polar residues" evidence="8">
    <location>
        <begin position="809"/>
        <end position="820"/>
    </location>
</feature>
<dbReference type="AlphaFoldDB" id="A0A0G2GCU4"/>
<evidence type="ECO:0000256" key="4">
    <source>
        <dbReference type="ARBA" id="ARBA00022618"/>
    </source>
</evidence>
<dbReference type="SUPFAM" id="SSF48371">
    <property type="entry name" value="ARM repeat"/>
    <property type="match status" value="1"/>
</dbReference>
<feature type="compositionally biased region" description="Basic and acidic residues" evidence="8">
    <location>
        <begin position="924"/>
        <end position="933"/>
    </location>
</feature>
<reference evidence="10 11" key="1">
    <citation type="submission" date="2015-05" db="EMBL/GenBank/DDBJ databases">
        <title>Distinctive expansion of gene families associated with plant cell wall degradation and secondary metabolism in the genomes of grapevine trunk pathogens.</title>
        <authorList>
            <person name="Lawrence D.P."/>
            <person name="Travadon R."/>
            <person name="Rolshausen P.E."/>
            <person name="Baumgartner K."/>
        </authorList>
    </citation>
    <scope>NUCLEOTIDE SEQUENCE [LARGE SCALE GENOMIC DNA]</scope>
    <source>
        <strain evidence="10">UCRPC4</strain>
    </source>
</reference>
<dbReference type="GO" id="GO:0005876">
    <property type="term" value="C:spindle microtubule"/>
    <property type="evidence" value="ECO:0007669"/>
    <property type="project" value="TreeGrafter"/>
</dbReference>
<feature type="region of interest" description="Disordered" evidence="8">
    <location>
        <begin position="839"/>
        <end position="918"/>
    </location>
</feature>
<keyword evidence="5" id="KW-0493">Microtubule</keyword>
<evidence type="ECO:0000256" key="2">
    <source>
        <dbReference type="ARBA" id="ARBA00009549"/>
    </source>
</evidence>
<dbReference type="InterPro" id="IPR034085">
    <property type="entry name" value="TOG"/>
</dbReference>
<keyword evidence="6" id="KW-0498">Mitosis</keyword>
<feature type="region of interest" description="Disordered" evidence="8">
    <location>
        <begin position="924"/>
        <end position="943"/>
    </location>
</feature>
<evidence type="ECO:0000256" key="6">
    <source>
        <dbReference type="ARBA" id="ARBA00022776"/>
    </source>
</evidence>
<protein>
    <submittedName>
        <fullName evidence="10">Putative heat repeat protein</fullName>
    </submittedName>
</protein>
<comment type="subcellular location">
    <subcellularLocation>
        <location evidence="1">Cytoplasm</location>
        <location evidence="1">Cytoskeleton</location>
        <location evidence="1">Spindle</location>
    </subcellularLocation>
</comment>
<evidence type="ECO:0000313" key="10">
    <source>
        <dbReference type="EMBL" id="KKY21468.1"/>
    </source>
</evidence>
<dbReference type="InterPro" id="IPR024395">
    <property type="entry name" value="CLASP_N_dom"/>
</dbReference>
<feature type="domain" description="TOG" evidence="9">
    <location>
        <begin position="366"/>
        <end position="605"/>
    </location>
</feature>
<dbReference type="InterPro" id="IPR011989">
    <property type="entry name" value="ARM-like"/>
</dbReference>
<feature type="compositionally biased region" description="Basic and acidic residues" evidence="8">
    <location>
        <begin position="991"/>
        <end position="1000"/>
    </location>
</feature>
<dbReference type="GO" id="GO:0005815">
    <property type="term" value="C:microtubule organizing center"/>
    <property type="evidence" value="ECO:0007669"/>
    <property type="project" value="TreeGrafter"/>
</dbReference>
<feature type="compositionally biased region" description="Basic and acidic residues" evidence="8">
    <location>
        <begin position="1007"/>
        <end position="1023"/>
    </location>
</feature>
<gene>
    <name evidence="10" type="ORF">UCRPC4_g03731</name>
</gene>
<keyword evidence="4" id="KW-0132">Cell division</keyword>
<dbReference type="GO" id="GO:0060172">
    <property type="term" value="P:astral microtubule depolymerization"/>
    <property type="evidence" value="ECO:0007669"/>
    <property type="project" value="TreeGrafter"/>
</dbReference>
<evidence type="ECO:0000256" key="1">
    <source>
        <dbReference type="ARBA" id="ARBA00004186"/>
    </source>
</evidence>
<feature type="compositionally biased region" description="Polar residues" evidence="8">
    <location>
        <begin position="609"/>
        <end position="618"/>
    </location>
</feature>
<feature type="compositionally biased region" description="Polar residues" evidence="8">
    <location>
        <begin position="585"/>
        <end position="601"/>
    </location>
</feature>
<evidence type="ECO:0000256" key="3">
    <source>
        <dbReference type="ARBA" id="ARBA00011375"/>
    </source>
</evidence>
<feature type="compositionally biased region" description="Low complexity" evidence="8">
    <location>
        <begin position="672"/>
        <end position="683"/>
    </location>
</feature>
<dbReference type="InterPro" id="IPR016024">
    <property type="entry name" value="ARM-type_fold"/>
</dbReference>
<reference evidence="10 11" key="2">
    <citation type="submission" date="2015-05" db="EMBL/GenBank/DDBJ databases">
        <authorList>
            <person name="Morales-Cruz A."/>
            <person name="Amrine K.C."/>
            <person name="Cantu D."/>
        </authorList>
    </citation>
    <scope>NUCLEOTIDE SEQUENCE [LARGE SCALE GENOMIC DNA]</scope>
    <source>
        <strain evidence="10">UCRPC4</strain>
    </source>
</reference>
<feature type="compositionally biased region" description="Polar residues" evidence="8">
    <location>
        <begin position="839"/>
        <end position="855"/>
    </location>
</feature>
<comment type="function">
    <text evidence="7">Microtubule binding protein that promotes the stabilization of dynamic microtubules. Required for mitotic spindle formation.</text>
</comment>
<dbReference type="GO" id="GO:0051301">
    <property type="term" value="P:cell division"/>
    <property type="evidence" value="ECO:0007669"/>
    <property type="project" value="UniProtKB-KW"/>
</dbReference>
<organism evidence="10 11">
    <name type="scientific">Phaeomoniella chlamydospora</name>
    <name type="common">Phaeoacremonium chlamydosporum</name>
    <dbReference type="NCBI Taxonomy" id="158046"/>
    <lineage>
        <taxon>Eukaryota</taxon>
        <taxon>Fungi</taxon>
        <taxon>Dikarya</taxon>
        <taxon>Ascomycota</taxon>
        <taxon>Pezizomycotina</taxon>
        <taxon>Eurotiomycetes</taxon>
        <taxon>Chaetothyriomycetidae</taxon>
        <taxon>Phaeomoniellales</taxon>
        <taxon>Phaeomoniellaceae</taxon>
        <taxon>Phaeomoniella</taxon>
    </lineage>
</organism>
<feature type="region of interest" description="Disordered" evidence="8">
    <location>
        <begin position="585"/>
        <end position="820"/>
    </location>
</feature>
<name>A0A0G2GCU4_PHACM</name>
<dbReference type="GO" id="GO:0008017">
    <property type="term" value="F:microtubule binding"/>
    <property type="evidence" value="ECO:0007669"/>
    <property type="project" value="TreeGrafter"/>
</dbReference>
<evidence type="ECO:0000313" key="11">
    <source>
        <dbReference type="Proteomes" id="UP000053317"/>
    </source>
</evidence>
<dbReference type="SMART" id="SM01349">
    <property type="entry name" value="TOG"/>
    <property type="match status" value="2"/>
</dbReference>
<comment type="similarity">
    <text evidence="2">Belongs to the CLASP family.</text>
</comment>
<accession>A0A0G2GCU4</accession>
<dbReference type="GO" id="GO:0005881">
    <property type="term" value="C:cytoplasmic microtubule"/>
    <property type="evidence" value="ECO:0007669"/>
    <property type="project" value="TreeGrafter"/>
</dbReference>
<sequence length="1265" mass="138977">MDIKAFELLKLFQCAQDSAVDTKLRYLNDLKSDIKHKSVPDTAIANTFEVIRRSIASSQSQQLMTLGFSTLSNFLKRLNVQGQTNVIGFHGHKLYYALLIEKLSDHRETIRVSASKAFADFWVYVHPEARFEIEHNIIQNVLSAKNPKPKVLSLQWLSDMVKEHGLKFRSYVPLLIVCLEDADGAVRDTAKATVIQLFKNTSGRALSDLSKQLRLCNVRKTIAEAILAEVSGTAQHQADLSTSVVSQSPAPAVEASLPARPHTRAELQRPTSVMSNRGSSRTDAQKTGSNATPRSQTTSVSTPQHDVSSLHIPKRSNRAAHHSHTQSDPSELGADVVLPSDENSQPEIGRPVIKINNDNIAPLWVDSKQHLDEWMMSGRSYFAGKESEQNWSKREESINILRRVTKGNGPTDERLAYCGNMYVLVECILKAINSLRTTLSSSGCDLIQEMCAAVSHGIDCMADLLLYDLVKLCAATKTIARNKANDTVDAIVGSASMNKLIVNHVWQAAQDKNVQPRRFAAGWLKTLMQAHRQGCNKSGCLDLIDKSIRKGLEDANLDVRKDMRVTYWTFAQLFPDRAQSIMSSLDTKSQNALQQDKSNPRIQPAALGSSASTQPHNATSRRTKQSLKDAIASQKKLQQQPVADDIPSRPASAMSVITEVKGPSKSAVRPLPTSATTAPTAPTVHSIAQPGTLFSAPMRPPMRPATSRKPDPARTNVLESQSKGSPPHTESATITATVPRMAAQPERSGHKSSGATPKAATNERPAHSTVTNSSRAIPKASTAMKPPMSPPKPKVTSMPTPVGSPARPKSSSQRPISSASNATTGMTVLDADNADSQFPQALDSVSTPTTAQPTPDASKDFDPMSIPTASQPRSNSPQDLEPMETPTTSQPRRTSQSLSGIPRPVKQHSRQSSDDLAPPAETIRVYEDPHVSKDTVNAHGADRTMSRTMAAPPSNVLGALPINSRNDQSVKMGTLVLPEGYVLESPLHGQGRPDPRDKSQSQRRWHKAEVARPDVVHPRSKERAVNQEHLRRYIEGIRNKSIDIMGFRKLQGIIQDHDKIFDDEVLFDDMVLALLDLLELPNKGPRQFLGRVHDQKESALATIKLIFDQQPKYIKAYYARALTALIGGRQHFDSASHIVSGFEALANRILRECNPSETIDAVIDLLIVLENNEITDRSMIMGIGMLDALLCKMNGTIVTAEYEHRLTEVARNGFSRPRPGIRRAMVTYARTLGLYIKPETRFLSLVAGGDADLRSLLTYYMNIKE</sequence>
<dbReference type="Proteomes" id="UP000053317">
    <property type="component" value="Unassembled WGS sequence"/>
</dbReference>
<keyword evidence="6" id="KW-0131">Cell cycle</keyword>
<feature type="compositionally biased region" description="Polar residues" evidence="8">
    <location>
        <begin position="269"/>
        <end position="307"/>
    </location>
</feature>
<dbReference type="Gene3D" id="1.25.10.10">
    <property type="entry name" value="Leucine-rich Repeat Variant"/>
    <property type="match status" value="2"/>
</dbReference>
<evidence type="ECO:0000256" key="5">
    <source>
        <dbReference type="ARBA" id="ARBA00022701"/>
    </source>
</evidence>
<feature type="region of interest" description="Disordered" evidence="8">
    <location>
        <begin position="984"/>
        <end position="1023"/>
    </location>
</feature>
<dbReference type="OrthoDB" id="46159at2759"/>
<feature type="compositionally biased region" description="Basic residues" evidence="8">
    <location>
        <begin position="312"/>
        <end position="324"/>
    </location>
</feature>
<dbReference type="Pfam" id="PF12348">
    <property type="entry name" value="CLASP_N"/>
    <property type="match status" value="2"/>
</dbReference>
<comment type="caution">
    <text evidence="10">The sequence shown here is derived from an EMBL/GenBank/DDBJ whole genome shotgun (WGS) entry which is preliminary data.</text>
</comment>